<organism evidence="1 2">
    <name type="scientific">Thermogutta terrifontis</name>
    <dbReference type="NCBI Taxonomy" id="1331910"/>
    <lineage>
        <taxon>Bacteria</taxon>
        <taxon>Pseudomonadati</taxon>
        <taxon>Planctomycetota</taxon>
        <taxon>Planctomycetia</taxon>
        <taxon>Pirellulales</taxon>
        <taxon>Thermoguttaceae</taxon>
        <taxon>Thermogutta</taxon>
    </lineage>
</organism>
<dbReference type="OrthoDB" id="2518538at2"/>
<name>A0A286RLD3_9BACT</name>
<accession>A0A286RLD3</accession>
<dbReference type="Pfam" id="PF11175">
    <property type="entry name" value="DUF2961"/>
    <property type="match status" value="1"/>
</dbReference>
<dbReference type="EMBL" id="CP018477">
    <property type="protein sequence ID" value="ASV76766.1"/>
    <property type="molecule type" value="Genomic_DNA"/>
</dbReference>
<dbReference type="Gene3D" id="2.60.120.260">
    <property type="entry name" value="Galactose-binding domain-like"/>
    <property type="match status" value="1"/>
</dbReference>
<keyword evidence="2" id="KW-1185">Reference proteome</keyword>
<gene>
    <name evidence="1" type="ORF">THTE_4165</name>
</gene>
<evidence type="ECO:0000313" key="1">
    <source>
        <dbReference type="EMBL" id="ASV76766.1"/>
    </source>
</evidence>
<dbReference type="AlphaFoldDB" id="A0A286RLD3"/>
<evidence type="ECO:0000313" key="2">
    <source>
        <dbReference type="Proteomes" id="UP000215086"/>
    </source>
</evidence>
<evidence type="ECO:0008006" key="3">
    <source>
        <dbReference type="Google" id="ProtNLM"/>
    </source>
</evidence>
<sequence>MAPMDTNEQKRRVAMMPLRRLPVLVCAALVLGASTGWAQTAYTYRDLLMQMLDPRAPAVLPADGEYCKQWSSWDRASQYDEATGKYINWAANGDGHHFIREENGMGVLAEMQGPGCIWRIWSALAQDGHVKIYLDGAEQPVVDLPFKKYFTGDTPPFNYPQLSYHLEDQGCRGQNLYMPIPYQKSCKIVAEKGWGRYYHFVYRTYPKGTQVPTFSAQLVAQHADLLKKINDFFAEKMGELPPVYAGMELETHGGGLELAPGAKESLELTGPKAIVAIKGKIKCGDRADEMAALRRVALQITWDDQPRPAVWCPVGDFFGTAPGWNKYKSFLTGVTDEGGYAYWYMPFAKRARIEVINEDTVPRQIEYKVIVAPLDRPFEGLGYFHCKWHRDTFEVPPDRWPDWSLLHTEGRGRYLGVMLHVWNPLGGWWGEGDEKFFVDGEKYPSTFGTGSEDYFGYAWCDPHLFQRAYHCQTMTQNNKGHQSVFRWQLVDNVPFHTSFDGYIEKYFRTEERGTQYAVTVCWYLDPQGKDPYDPVPVEQRHDYYVKKALKIAGFRILNEPPGNLEAQGMQHFPLGKWSNNDHLWWTGAKPGDVLEVGFEAPKDGKYQVAVILTKARDYGIVQLSINGQKAGDPIDLYNPEVIRTEPIPLGTFELNKGENTLRVEIVGANEKAIKAYMFGLDDVVLTPIE</sequence>
<dbReference type="Gene3D" id="2.60.120.1390">
    <property type="match status" value="3"/>
</dbReference>
<dbReference type="KEGG" id="ttf:THTE_4165"/>
<dbReference type="Proteomes" id="UP000215086">
    <property type="component" value="Chromosome"/>
</dbReference>
<dbReference type="InterPro" id="IPR021345">
    <property type="entry name" value="DUF2961"/>
</dbReference>
<reference evidence="1 2" key="1">
    <citation type="journal article" name="Front. Microbiol.">
        <title>Sugar Metabolism of the First Thermophilic Planctomycete Thermogutta terrifontis: Comparative Genomic and Transcriptomic Approaches.</title>
        <authorList>
            <person name="Elcheninov A.G."/>
            <person name="Menzel P."/>
            <person name="Gudbergsdottir S.R."/>
            <person name="Slesarev A.I."/>
            <person name="Kadnikov V.V."/>
            <person name="Krogh A."/>
            <person name="Bonch-Osmolovskaya E.A."/>
            <person name="Peng X."/>
            <person name="Kublanov I.V."/>
        </authorList>
    </citation>
    <scope>NUCLEOTIDE SEQUENCE [LARGE SCALE GENOMIC DNA]</scope>
    <source>
        <strain evidence="1 2">R1</strain>
    </source>
</reference>
<proteinExistence type="predicted"/>
<protein>
    <recommendedName>
        <fullName evidence="3">DUF2961 domain-containing protein</fullName>
    </recommendedName>
</protein>